<evidence type="ECO:0008006" key="4">
    <source>
        <dbReference type="Google" id="ProtNLM"/>
    </source>
</evidence>
<evidence type="ECO:0000256" key="1">
    <source>
        <dbReference type="SAM" id="SignalP"/>
    </source>
</evidence>
<reference evidence="2" key="1">
    <citation type="journal article" date="2020" name="Ecol. Evol.">
        <title>Genome structure and content of the rice root-knot nematode (Meloidogyne graminicola).</title>
        <authorList>
            <person name="Phan N.T."/>
            <person name="Danchin E.G.J."/>
            <person name="Klopp C."/>
            <person name="Perfus-Barbeoch L."/>
            <person name="Kozlowski D.K."/>
            <person name="Koutsovoulos G.D."/>
            <person name="Lopez-Roques C."/>
            <person name="Bouchez O."/>
            <person name="Zahm M."/>
            <person name="Besnard G."/>
            <person name="Bellafiore S."/>
        </authorList>
    </citation>
    <scope>NUCLEOTIDE SEQUENCE</scope>
    <source>
        <strain evidence="2">VN-18</strain>
    </source>
</reference>
<proteinExistence type="predicted"/>
<dbReference type="EMBL" id="JABEBT010000027">
    <property type="protein sequence ID" value="KAF7636654.1"/>
    <property type="molecule type" value="Genomic_DNA"/>
</dbReference>
<evidence type="ECO:0000313" key="2">
    <source>
        <dbReference type="EMBL" id="KAF7636654.1"/>
    </source>
</evidence>
<feature type="chain" id="PRO_5035845050" description="Secreted protein" evidence="1">
    <location>
        <begin position="21"/>
        <end position="94"/>
    </location>
</feature>
<gene>
    <name evidence="2" type="ORF">Mgra_00003832</name>
</gene>
<name>A0A8S9ZTN3_9BILA</name>
<keyword evidence="1" id="KW-0732">Signal</keyword>
<evidence type="ECO:0000313" key="3">
    <source>
        <dbReference type="Proteomes" id="UP000605970"/>
    </source>
</evidence>
<organism evidence="2 3">
    <name type="scientific">Meloidogyne graminicola</name>
    <dbReference type="NCBI Taxonomy" id="189291"/>
    <lineage>
        <taxon>Eukaryota</taxon>
        <taxon>Metazoa</taxon>
        <taxon>Ecdysozoa</taxon>
        <taxon>Nematoda</taxon>
        <taxon>Chromadorea</taxon>
        <taxon>Rhabditida</taxon>
        <taxon>Tylenchina</taxon>
        <taxon>Tylenchomorpha</taxon>
        <taxon>Tylenchoidea</taxon>
        <taxon>Meloidogynidae</taxon>
        <taxon>Meloidogyninae</taxon>
        <taxon>Meloidogyne</taxon>
    </lineage>
</organism>
<accession>A0A8S9ZTN3</accession>
<dbReference type="Proteomes" id="UP000605970">
    <property type="component" value="Unassembled WGS sequence"/>
</dbReference>
<sequence length="94" mass="11236">MNNLLFQIISFSAMIALIYGQDCCNQPGCTLSCCSNLKKSKRKFRKKAMYYKIRLPIDKSLIFNTKLRYRQSNYIIFKKSQIYLIIKYQELFIQ</sequence>
<protein>
    <recommendedName>
        <fullName evidence="4">Secreted protein</fullName>
    </recommendedName>
</protein>
<dbReference type="AlphaFoldDB" id="A0A8S9ZTN3"/>
<keyword evidence="3" id="KW-1185">Reference proteome</keyword>
<comment type="caution">
    <text evidence="2">The sequence shown here is derived from an EMBL/GenBank/DDBJ whole genome shotgun (WGS) entry which is preliminary data.</text>
</comment>
<feature type="signal peptide" evidence="1">
    <location>
        <begin position="1"/>
        <end position="20"/>
    </location>
</feature>